<reference evidence="2 3" key="1">
    <citation type="journal article" date="2013" name="Nature">
        <title>Insights into bilaterian evolution from three spiralian genomes.</title>
        <authorList>
            <person name="Simakov O."/>
            <person name="Marletaz F."/>
            <person name="Cho S.J."/>
            <person name="Edsinger-Gonzales E."/>
            <person name="Havlak P."/>
            <person name="Hellsten U."/>
            <person name="Kuo D.H."/>
            <person name="Larsson T."/>
            <person name="Lv J."/>
            <person name="Arendt D."/>
            <person name="Savage R."/>
            <person name="Osoegawa K."/>
            <person name="de Jong P."/>
            <person name="Grimwood J."/>
            <person name="Chapman J.A."/>
            <person name="Shapiro H."/>
            <person name="Aerts A."/>
            <person name="Otillar R.P."/>
            <person name="Terry A.Y."/>
            <person name="Boore J.L."/>
            <person name="Grigoriev I.V."/>
            <person name="Lindberg D.R."/>
            <person name="Seaver E.C."/>
            <person name="Weisblat D.A."/>
            <person name="Putnam N.H."/>
            <person name="Rokhsar D.S."/>
        </authorList>
    </citation>
    <scope>NUCLEOTIDE SEQUENCE [LARGE SCALE GENOMIC DNA]</scope>
</reference>
<dbReference type="CDD" id="cd22975">
    <property type="entry name" value="DD_TEX55"/>
    <property type="match status" value="1"/>
</dbReference>
<dbReference type="CTD" id="20249680"/>
<feature type="compositionally biased region" description="Basic and acidic residues" evidence="1">
    <location>
        <begin position="32"/>
        <end position="70"/>
    </location>
</feature>
<dbReference type="KEGG" id="lgi:LOTGIDRAFT_234911"/>
<dbReference type="Gene3D" id="1.20.890.10">
    <property type="entry name" value="cAMP-dependent protein kinase regulatory subunit, dimerization-anchoring domain"/>
    <property type="match status" value="1"/>
</dbReference>
<evidence type="ECO:0000256" key="1">
    <source>
        <dbReference type="SAM" id="MobiDB-lite"/>
    </source>
</evidence>
<dbReference type="SUPFAM" id="SSF47391">
    <property type="entry name" value="Dimerization-anchoring domain of cAMP-dependent PK regulatory subunit"/>
    <property type="match status" value="1"/>
</dbReference>
<keyword evidence="3" id="KW-1185">Reference proteome</keyword>
<dbReference type="PANTHER" id="PTHR47110">
    <property type="entry name" value="TESTIS-SPECIFIC EXPRESSED PROTEIN 55"/>
    <property type="match status" value="1"/>
</dbReference>
<dbReference type="InterPro" id="IPR040760">
    <property type="entry name" value="Tex55"/>
</dbReference>
<dbReference type="PANTHER" id="PTHR47110:SF3">
    <property type="entry name" value="TESTIS-SPECIFIC EXPRESSED PROTEIN 55-LIKE"/>
    <property type="match status" value="1"/>
</dbReference>
<organism evidence="2 3">
    <name type="scientific">Lottia gigantea</name>
    <name type="common">Giant owl limpet</name>
    <dbReference type="NCBI Taxonomy" id="225164"/>
    <lineage>
        <taxon>Eukaryota</taxon>
        <taxon>Metazoa</taxon>
        <taxon>Spiralia</taxon>
        <taxon>Lophotrochozoa</taxon>
        <taxon>Mollusca</taxon>
        <taxon>Gastropoda</taxon>
        <taxon>Patellogastropoda</taxon>
        <taxon>Lottioidea</taxon>
        <taxon>Lottiidae</taxon>
        <taxon>Lottia</taxon>
    </lineage>
</organism>
<dbReference type="HOGENOM" id="CLU_1847387_0_0_1"/>
<proteinExistence type="predicted"/>
<dbReference type="GeneID" id="20249680"/>
<gene>
    <name evidence="2" type="ORF">LOTGIDRAFT_234911</name>
</gene>
<dbReference type="Pfam" id="PF17819">
    <property type="entry name" value="Tex55"/>
    <property type="match status" value="1"/>
</dbReference>
<feature type="region of interest" description="Disordered" evidence="1">
    <location>
        <begin position="1"/>
        <end position="76"/>
    </location>
</feature>
<dbReference type="Proteomes" id="UP000030746">
    <property type="component" value="Unassembled WGS sequence"/>
</dbReference>
<dbReference type="AlphaFoldDB" id="V3ZTF7"/>
<evidence type="ECO:0000313" key="2">
    <source>
        <dbReference type="EMBL" id="ESO87657.1"/>
    </source>
</evidence>
<evidence type="ECO:0000313" key="3">
    <source>
        <dbReference type="Proteomes" id="UP000030746"/>
    </source>
</evidence>
<accession>V3ZTF7</accession>
<protein>
    <submittedName>
        <fullName evidence="2">Uncharacterized protein</fullName>
    </submittedName>
</protein>
<dbReference type="EMBL" id="KB202849">
    <property type="protein sequence ID" value="ESO87657.1"/>
    <property type="molecule type" value="Genomic_DNA"/>
</dbReference>
<sequence length="139" mass="15894">MADDESNAENKPEETTDSFKTQATLDTVAGQEEEKKIEEKEDSSKMTDADVPTLEKEKTFVDSENFKDDPYSEPLPDPYGRAIKYLEKHNIMQLFQSLTSKIVYHKPDDPISYLMSEVSRIKQERDANKQEDGNQAAIN</sequence>
<dbReference type="InterPro" id="IPR048377">
    <property type="entry name" value="TEX55_DD"/>
</dbReference>
<dbReference type="RefSeq" id="XP_009061555.1">
    <property type="nucleotide sequence ID" value="XM_009063307.1"/>
</dbReference>
<dbReference type="OrthoDB" id="522106at2759"/>
<name>V3ZTF7_LOTGI</name>